<reference evidence="1" key="1">
    <citation type="submission" date="2018-11" db="EMBL/GenBank/DDBJ databases">
        <title>The sequence and de novo assembly of Larimichthys crocea genome using PacBio and Hi-C technologies.</title>
        <authorList>
            <person name="Xu P."/>
            <person name="Chen B."/>
            <person name="Zhou Z."/>
            <person name="Ke Q."/>
            <person name="Wu Y."/>
            <person name="Bai H."/>
            <person name="Pu F."/>
        </authorList>
    </citation>
    <scope>NUCLEOTIDE SEQUENCE</scope>
    <source>
        <tissue evidence="1">Muscle</tissue>
    </source>
</reference>
<sequence length="406" mass="42878">MNLLGFTLVLVLLVGTWAQVIYRRPECDSAEVEEAAVVAQDYLNAQHAHGYKYALNRIEDIKIRPQLDGDIYFLEVDLLETDCHVLDPTPVANCTVRPKILTAIEGDCDVVLKKVGGAFTVTAFKCKTEESREDLCLGCPTLLPLNDTTALDFVHASLATFNNMTVNITYTLVEVGRMSSQIVSGGPVYVAEYVVVEANCTDDVCVPLADVMAVRGICSAKGLNTAHSVDCKMFVTLVPIVDDNSTAPVAPVLPPVVHVHTSDLSPKHGLKHHKLTTLHDPHLSGLVSAESAESAEVVPVAPAVVVDAPLVSVDPAVPVADLAVDPSPAAADPAPTAADPAPAVADPVPAADSVSTSDASQSAEVPVVLMKRDVSDVPAPIVVDTPTAQIDPISLVPVCPGRIRFF</sequence>
<protein>
    <submittedName>
        <fullName evidence="1">Uncharacterized protein</fullName>
    </submittedName>
</protein>
<proteinExistence type="predicted"/>
<evidence type="ECO:0000313" key="1">
    <source>
        <dbReference type="EMBL" id="TMS09470.1"/>
    </source>
</evidence>
<dbReference type="Proteomes" id="UP000793456">
    <property type="component" value="Chromosome XV"/>
</dbReference>
<comment type="caution">
    <text evidence="1">The sequence shown here is derived from an EMBL/GenBank/DDBJ whole genome shotgun (WGS) entry which is preliminary data.</text>
</comment>
<name>A0ACD3QQS1_LARCR</name>
<accession>A0ACD3QQS1</accession>
<evidence type="ECO:0000313" key="2">
    <source>
        <dbReference type="Proteomes" id="UP000793456"/>
    </source>
</evidence>
<dbReference type="EMBL" id="CM011688">
    <property type="protein sequence ID" value="TMS09470.1"/>
    <property type="molecule type" value="Genomic_DNA"/>
</dbReference>
<organism evidence="1 2">
    <name type="scientific">Larimichthys crocea</name>
    <name type="common">Large yellow croaker</name>
    <name type="synonym">Pseudosciaena crocea</name>
    <dbReference type="NCBI Taxonomy" id="215358"/>
    <lineage>
        <taxon>Eukaryota</taxon>
        <taxon>Metazoa</taxon>
        <taxon>Chordata</taxon>
        <taxon>Craniata</taxon>
        <taxon>Vertebrata</taxon>
        <taxon>Euteleostomi</taxon>
        <taxon>Actinopterygii</taxon>
        <taxon>Neopterygii</taxon>
        <taxon>Teleostei</taxon>
        <taxon>Neoteleostei</taxon>
        <taxon>Acanthomorphata</taxon>
        <taxon>Eupercaria</taxon>
        <taxon>Sciaenidae</taxon>
        <taxon>Larimichthys</taxon>
    </lineage>
</organism>
<gene>
    <name evidence="1" type="ORF">E3U43_002129</name>
</gene>
<keyword evidence="2" id="KW-1185">Reference proteome</keyword>